<evidence type="ECO:0000313" key="2">
    <source>
        <dbReference type="Proteomes" id="UP000315003"/>
    </source>
</evidence>
<sequence length="129" mass="14203">MYLRRNIMLMRRHGFGAALIAGIRYWSIGELNTPQSPASHDSPTPSSSPATVLRNLALESAATCEFVRLPLSDTHLRRVKHPSATVFRCSILIVLVNLGKVIEEPEDPFNVNFLPSGKLKLAGFGHDPV</sequence>
<dbReference type="Proteomes" id="UP000315003">
    <property type="component" value="Chromosome"/>
</dbReference>
<evidence type="ECO:0000313" key="1">
    <source>
        <dbReference type="EMBL" id="QDT58945.1"/>
    </source>
</evidence>
<dbReference type="EMBL" id="CP036272">
    <property type="protein sequence ID" value="QDT58945.1"/>
    <property type="molecule type" value="Genomic_DNA"/>
</dbReference>
<organism evidence="1 2">
    <name type="scientific">Stieleria bergensis</name>
    <dbReference type="NCBI Taxonomy" id="2528025"/>
    <lineage>
        <taxon>Bacteria</taxon>
        <taxon>Pseudomonadati</taxon>
        <taxon>Planctomycetota</taxon>
        <taxon>Planctomycetia</taxon>
        <taxon>Pirellulales</taxon>
        <taxon>Pirellulaceae</taxon>
        <taxon>Stieleria</taxon>
    </lineage>
</organism>
<keyword evidence="2" id="KW-1185">Reference proteome</keyword>
<name>A0A517SS35_9BACT</name>
<accession>A0A517SS35</accession>
<dbReference type="AlphaFoldDB" id="A0A517SS35"/>
<reference evidence="1 2" key="1">
    <citation type="submission" date="2019-02" db="EMBL/GenBank/DDBJ databases">
        <title>Deep-cultivation of Planctomycetes and their phenomic and genomic characterization uncovers novel biology.</title>
        <authorList>
            <person name="Wiegand S."/>
            <person name="Jogler M."/>
            <person name="Boedeker C."/>
            <person name="Pinto D."/>
            <person name="Vollmers J."/>
            <person name="Rivas-Marin E."/>
            <person name="Kohn T."/>
            <person name="Peeters S.H."/>
            <person name="Heuer A."/>
            <person name="Rast P."/>
            <person name="Oberbeckmann S."/>
            <person name="Bunk B."/>
            <person name="Jeske O."/>
            <person name="Meyerdierks A."/>
            <person name="Storesund J.E."/>
            <person name="Kallscheuer N."/>
            <person name="Luecker S."/>
            <person name="Lage O.M."/>
            <person name="Pohl T."/>
            <person name="Merkel B.J."/>
            <person name="Hornburger P."/>
            <person name="Mueller R.-W."/>
            <person name="Bruemmer F."/>
            <person name="Labrenz M."/>
            <person name="Spormann A.M."/>
            <person name="Op den Camp H."/>
            <person name="Overmann J."/>
            <person name="Amann R."/>
            <person name="Jetten M.S.M."/>
            <person name="Mascher T."/>
            <person name="Medema M.H."/>
            <person name="Devos D.P."/>
            <person name="Kaster A.-K."/>
            <person name="Ovreas L."/>
            <person name="Rohde M."/>
            <person name="Galperin M.Y."/>
            <person name="Jogler C."/>
        </authorList>
    </citation>
    <scope>NUCLEOTIDE SEQUENCE [LARGE SCALE GENOMIC DNA]</scope>
    <source>
        <strain evidence="1 2">SV_7m_r</strain>
    </source>
</reference>
<gene>
    <name evidence="1" type="ORF">SV7mr_14470</name>
</gene>
<protein>
    <submittedName>
        <fullName evidence="1">Uncharacterized protein</fullName>
    </submittedName>
</protein>
<proteinExistence type="predicted"/>